<dbReference type="Ensembl" id="ENSSSCT00065064271.1">
    <property type="protein sequence ID" value="ENSSSCP00065027837.1"/>
    <property type="gene ID" value="ENSSSCG00065047004.1"/>
</dbReference>
<feature type="domain" description="tRNA selenocysteine 1-associated protein 1 C-terminal" evidence="1">
    <location>
        <begin position="16"/>
        <end position="141"/>
    </location>
</feature>
<sequence>MAGQESCAGFGTAQQNNFYWYWQRVKPDSQPCLSYSFGNWFGQQHSGCSPSGYSCGFAMAGNGPNLYSAPETPGCTAGTWLPPKETTALAENQDEDSLEDPNLHLNIDASNEEFMVKSEELYDSLMNCHWQPLDTVHSEIPDEIPHKQNVHPATQLSH</sequence>
<dbReference type="Ensembl" id="ENSSSCT00050075093.1">
    <property type="protein sequence ID" value="ENSSSCP00050032397.1"/>
    <property type="gene ID" value="ENSSSCG00050055043.1"/>
</dbReference>
<name>A0A4X1SGY2_PIG</name>
<dbReference type="Proteomes" id="UP000694720">
    <property type="component" value="Unplaced"/>
</dbReference>
<dbReference type="PANTHER" id="PTHR37457:SF1">
    <property type="entry name" value="SIMILAR TO HUMAN CHROMOSOME 6 OPEN READING FRAME 52"/>
    <property type="match status" value="1"/>
</dbReference>
<dbReference type="InterPro" id="IPR040434">
    <property type="entry name" value="TSAP1"/>
</dbReference>
<dbReference type="Ensembl" id="ENSSSCT00070001501.1">
    <property type="protein sequence ID" value="ENSSSCP00070001289.1"/>
    <property type="gene ID" value="ENSSSCG00070000786.1"/>
</dbReference>
<dbReference type="AlphaFoldDB" id="A0A4X1SGY2"/>
<evidence type="ECO:0000313" key="4">
    <source>
        <dbReference type="Proteomes" id="UP000314985"/>
    </source>
</evidence>
<evidence type="ECO:0000259" key="1">
    <source>
        <dbReference type="Pfam" id="PF17654"/>
    </source>
</evidence>
<proteinExistence type="predicted"/>
<dbReference type="Proteomes" id="UP000694571">
    <property type="component" value="Unplaced"/>
</dbReference>
<organism evidence="3 4">
    <name type="scientific">Sus scrofa</name>
    <name type="common">Pig</name>
    <dbReference type="NCBI Taxonomy" id="9823"/>
    <lineage>
        <taxon>Eukaryota</taxon>
        <taxon>Metazoa</taxon>
        <taxon>Chordata</taxon>
        <taxon>Craniata</taxon>
        <taxon>Vertebrata</taxon>
        <taxon>Euteleostomi</taxon>
        <taxon>Mammalia</taxon>
        <taxon>Eutheria</taxon>
        <taxon>Laurasiatheria</taxon>
        <taxon>Artiodactyla</taxon>
        <taxon>Suina</taxon>
        <taxon>Suidae</taxon>
        <taxon>Sus</taxon>
    </lineage>
</organism>
<evidence type="ECO:0000313" key="2">
    <source>
        <dbReference type="Ensembl" id="ENSSSCP00025036176.1"/>
    </source>
</evidence>
<dbReference type="Proteomes" id="UP000314985">
    <property type="component" value="Chromosome 7"/>
</dbReference>
<dbReference type="Ensembl" id="ENSSSCT00025083191.1">
    <property type="protein sequence ID" value="ENSSSCP00025036176.1"/>
    <property type="gene ID" value="ENSSSCG00025060780.1"/>
</dbReference>
<accession>A0A4X1SGY2</accession>
<gene>
    <name evidence="2" type="primary">C7H6orf52</name>
</gene>
<protein>
    <submittedName>
        <fullName evidence="2">Chromosome 7 C6orf52 homolog</fullName>
    </submittedName>
</protein>
<dbReference type="InterPro" id="IPR041085">
    <property type="entry name" value="TSAP1_C"/>
</dbReference>
<dbReference type="ExpressionAtlas" id="A0A4X1SGY2">
    <property type="expression patterns" value="baseline"/>
</dbReference>
<dbReference type="PANTHER" id="PTHR37457">
    <property type="entry name" value="TRNA SELENOCYSTEINE 1-ASSOCIATED PROTEIN 1-RELATED"/>
    <property type="match status" value="1"/>
</dbReference>
<reference evidence="3 4" key="1">
    <citation type="submission" date="2017-08" db="EMBL/GenBank/DDBJ databases">
        <title>USMARCv1.0.</title>
        <authorList>
            <person name="Hannum G.I."/>
            <person name="Koren S."/>
            <person name="Schroeder S.G."/>
            <person name="Chin S.C."/>
            <person name="Nonneman D.J."/>
            <person name="Becker S.A."/>
            <person name="Rosen B.D."/>
            <person name="Bickhart D.M."/>
            <person name="Putnam N.H."/>
            <person name="Green R.E."/>
            <person name="Tuggle C.K."/>
            <person name="Liu H."/>
            <person name="Rohrer G.A."/>
            <person name="Warr A."/>
            <person name="Hall R."/>
            <person name="Kim K."/>
            <person name="Hume D.A."/>
            <person name="Talbot R."/>
            <person name="Chow W."/>
            <person name="Howe K."/>
            <person name="Schwartz A.S."/>
            <person name="Watson M."/>
            <person name="Archibald A.L."/>
            <person name="Phillippy A.M."/>
            <person name="Smith T.P.L."/>
        </authorList>
    </citation>
    <scope>NUCLEOTIDE SEQUENCE [LARGE SCALE GENOMIC DNA]</scope>
</reference>
<evidence type="ECO:0000313" key="3">
    <source>
        <dbReference type="Ensembl" id="ENSSSCP00070001289.1"/>
    </source>
</evidence>
<dbReference type="Ensembl" id="ENSSSCT00035043661.1">
    <property type="protein sequence ID" value="ENSSSCP00035017462.1"/>
    <property type="gene ID" value="ENSSSCG00035032953.1"/>
</dbReference>
<dbReference type="Pfam" id="PF17654">
    <property type="entry name" value="Trnau1ap"/>
    <property type="match status" value="1"/>
</dbReference>
<dbReference type="Ensembl" id="ENSSSCT00045022910.1">
    <property type="protein sequence ID" value="ENSSSCP00045015803.1"/>
    <property type="gene ID" value="ENSSSCG00045013421.1"/>
</dbReference>
<dbReference type="Proteomes" id="UP000694727">
    <property type="component" value="Unplaced"/>
</dbReference>
<dbReference type="OMA" id="YYWYWQS"/>
<dbReference type="Proteomes" id="UP000694728">
    <property type="component" value="Unplaced"/>
</dbReference>
<dbReference type="Proteomes" id="UP000694725">
    <property type="component" value="Unplaced"/>
</dbReference>
<reference evidence="3" key="2">
    <citation type="submission" date="2025-05" db="UniProtKB">
        <authorList>
            <consortium name="Ensembl"/>
        </authorList>
    </citation>
    <scope>IDENTIFICATION</scope>
</reference>